<dbReference type="AlphaFoldDB" id="A0A316Z1R8"/>
<dbReference type="EC" id="4.1.1.15" evidence="3 9"/>
<feature type="modified residue" description="N6-(pyridoxal phosphate)lysine" evidence="7">
    <location>
        <position position="304"/>
    </location>
</feature>
<feature type="region of interest" description="Disordered" evidence="10">
    <location>
        <begin position="525"/>
        <end position="552"/>
    </location>
</feature>
<dbReference type="EMBL" id="KZ819634">
    <property type="protein sequence ID" value="PWN94123.1"/>
    <property type="molecule type" value="Genomic_DNA"/>
</dbReference>
<proteinExistence type="inferred from homology"/>
<sequence length="552" mass="61665">MSLSRHVDADALMEAAADHPHLNLVERTNESRLSHDRGGRYRIDKLPKYTVPKEGCTGQEAYNIINNELTLDGRPTLNLASFVHVSVPDECRRLLNEQAQINLVDQDEYPATLAIHGRCVSMLADLWKAPVEKDENGHRKAAEGVATTGSSEALMLGGLAMKKRWQNKRKAEGKSFKEPGPNLVFGANCQVCIEKLCRYFDIEAREVPISPESHYCLDVKKAMEKIDENTIGVFAILGSTYTGHYEPVQELSDALDDLQKRTGLDIPIHVDGASGGFVAPFAHPNLKWNFEIPRVVSINTSGHKYGMVLAGLGWVVFRSSDVLPRELVFELHYLGSVEYSFGLNFSRPAAPVLAQYFNFLNLGYEGYRSVMLENLKNARLLSRALELSGYYTVLSDIHRPANKVAQAAKAVGVASDMDAENYMPGLPVVSFRWSDDFQKKYPHLDQKFMQTLLRAKGWIVPSYNLCKDLEEVNILRVVCREDLSEDMVDQLVHDILSITESLTQANSLDAHLESAVNKNATHANKRHTNVRRHPHTLPQGSGVKGHGYAKQC</sequence>
<comment type="similarity">
    <text evidence="2 8">Belongs to the group II decarboxylase family.</text>
</comment>
<dbReference type="STRING" id="215250.A0A316Z1R8"/>
<gene>
    <name evidence="11" type="ORF">FA10DRAFT_248696</name>
</gene>
<dbReference type="GO" id="GO:0030170">
    <property type="term" value="F:pyridoxal phosphate binding"/>
    <property type="evidence" value="ECO:0007669"/>
    <property type="project" value="InterPro"/>
</dbReference>
<dbReference type="NCBIfam" id="TIGR01788">
    <property type="entry name" value="Glu-decarb-GAD"/>
    <property type="match status" value="1"/>
</dbReference>
<evidence type="ECO:0000256" key="2">
    <source>
        <dbReference type="ARBA" id="ARBA00009533"/>
    </source>
</evidence>
<protein>
    <recommendedName>
        <fullName evidence="3 9">Glutamate decarboxylase</fullName>
        <ecNumber evidence="3 9">4.1.1.15</ecNumber>
    </recommendedName>
</protein>
<accession>A0A316Z1R8</accession>
<evidence type="ECO:0000256" key="9">
    <source>
        <dbReference type="RuleBase" id="RU361171"/>
    </source>
</evidence>
<dbReference type="InterPro" id="IPR010107">
    <property type="entry name" value="Glutamate_decarboxylase"/>
</dbReference>
<name>A0A316Z1R8_9BASI</name>
<evidence type="ECO:0000256" key="5">
    <source>
        <dbReference type="ARBA" id="ARBA00023239"/>
    </source>
</evidence>
<evidence type="ECO:0000256" key="3">
    <source>
        <dbReference type="ARBA" id="ARBA00012421"/>
    </source>
</evidence>
<evidence type="ECO:0000313" key="11">
    <source>
        <dbReference type="EMBL" id="PWN94123.1"/>
    </source>
</evidence>
<organism evidence="11 12">
    <name type="scientific">Acaromyces ingoldii</name>
    <dbReference type="NCBI Taxonomy" id="215250"/>
    <lineage>
        <taxon>Eukaryota</taxon>
        <taxon>Fungi</taxon>
        <taxon>Dikarya</taxon>
        <taxon>Basidiomycota</taxon>
        <taxon>Ustilaginomycotina</taxon>
        <taxon>Exobasidiomycetes</taxon>
        <taxon>Exobasidiales</taxon>
        <taxon>Cryptobasidiaceae</taxon>
        <taxon>Acaromyces</taxon>
    </lineage>
</organism>
<evidence type="ECO:0000256" key="6">
    <source>
        <dbReference type="ARBA" id="ARBA00048868"/>
    </source>
</evidence>
<evidence type="ECO:0000256" key="4">
    <source>
        <dbReference type="ARBA" id="ARBA00022898"/>
    </source>
</evidence>
<keyword evidence="4 7" id="KW-0663">Pyridoxal phosphate</keyword>
<dbReference type="OrthoDB" id="5152799at2759"/>
<dbReference type="Gene3D" id="3.40.640.10">
    <property type="entry name" value="Type I PLP-dependent aspartate aminotransferase-like (Major domain)"/>
    <property type="match status" value="1"/>
</dbReference>
<evidence type="ECO:0000256" key="1">
    <source>
        <dbReference type="ARBA" id="ARBA00001933"/>
    </source>
</evidence>
<dbReference type="InterPro" id="IPR015421">
    <property type="entry name" value="PyrdxlP-dep_Trfase_major"/>
</dbReference>
<dbReference type="RefSeq" id="XP_025381321.1">
    <property type="nucleotide sequence ID" value="XM_025519500.1"/>
</dbReference>
<keyword evidence="5 8" id="KW-0456">Lyase</keyword>
<dbReference type="InterPro" id="IPR015424">
    <property type="entry name" value="PyrdxlP-dep_Trfase"/>
</dbReference>
<evidence type="ECO:0000256" key="7">
    <source>
        <dbReference type="PIRSR" id="PIRSR602129-50"/>
    </source>
</evidence>
<dbReference type="InParanoid" id="A0A316Z1R8"/>
<dbReference type="SUPFAM" id="SSF53383">
    <property type="entry name" value="PLP-dependent transferases"/>
    <property type="match status" value="1"/>
</dbReference>
<comment type="cofactor">
    <cofactor evidence="1 7 8">
        <name>pyridoxal 5'-phosphate</name>
        <dbReference type="ChEBI" id="CHEBI:597326"/>
    </cofactor>
</comment>
<comment type="catalytic activity">
    <reaction evidence="6 9">
        <text>L-glutamate + H(+) = 4-aminobutanoate + CO2</text>
        <dbReference type="Rhea" id="RHEA:17785"/>
        <dbReference type="ChEBI" id="CHEBI:15378"/>
        <dbReference type="ChEBI" id="CHEBI:16526"/>
        <dbReference type="ChEBI" id="CHEBI:29985"/>
        <dbReference type="ChEBI" id="CHEBI:59888"/>
        <dbReference type="EC" id="4.1.1.15"/>
    </reaction>
</comment>
<dbReference type="GO" id="GO:0006538">
    <property type="term" value="P:L-glutamate catabolic process"/>
    <property type="evidence" value="ECO:0007669"/>
    <property type="project" value="TreeGrafter"/>
</dbReference>
<dbReference type="GO" id="GO:0005829">
    <property type="term" value="C:cytosol"/>
    <property type="evidence" value="ECO:0007669"/>
    <property type="project" value="TreeGrafter"/>
</dbReference>
<dbReference type="InterPro" id="IPR002129">
    <property type="entry name" value="PyrdxlP-dep_de-COase"/>
</dbReference>
<dbReference type="Gene3D" id="4.10.280.50">
    <property type="match status" value="1"/>
</dbReference>
<dbReference type="PANTHER" id="PTHR43321">
    <property type="entry name" value="GLUTAMATE DECARBOXYLASE"/>
    <property type="match status" value="1"/>
</dbReference>
<dbReference type="FunFam" id="3.40.640.10:FF:000017">
    <property type="entry name" value="Glutamate decarboxylase"/>
    <property type="match status" value="1"/>
</dbReference>
<feature type="compositionally biased region" description="Basic residues" evidence="10">
    <location>
        <begin position="525"/>
        <end position="535"/>
    </location>
</feature>
<evidence type="ECO:0000256" key="10">
    <source>
        <dbReference type="SAM" id="MobiDB-lite"/>
    </source>
</evidence>
<dbReference type="Proteomes" id="UP000245768">
    <property type="component" value="Unassembled WGS sequence"/>
</dbReference>
<evidence type="ECO:0000256" key="8">
    <source>
        <dbReference type="RuleBase" id="RU000382"/>
    </source>
</evidence>
<dbReference type="GO" id="GO:0004351">
    <property type="term" value="F:glutamate decarboxylase activity"/>
    <property type="evidence" value="ECO:0007669"/>
    <property type="project" value="UniProtKB-EC"/>
</dbReference>
<keyword evidence="9" id="KW-0210">Decarboxylase</keyword>
<evidence type="ECO:0000313" key="12">
    <source>
        <dbReference type="Proteomes" id="UP000245768"/>
    </source>
</evidence>
<reference evidence="11 12" key="1">
    <citation type="journal article" date="2018" name="Mol. Biol. Evol.">
        <title>Broad Genomic Sampling Reveals a Smut Pathogenic Ancestry of the Fungal Clade Ustilaginomycotina.</title>
        <authorList>
            <person name="Kijpornyongpan T."/>
            <person name="Mondo S.J."/>
            <person name="Barry K."/>
            <person name="Sandor L."/>
            <person name="Lee J."/>
            <person name="Lipzen A."/>
            <person name="Pangilinan J."/>
            <person name="LaButti K."/>
            <person name="Hainaut M."/>
            <person name="Henrissat B."/>
            <person name="Grigoriev I.V."/>
            <person name="Spatafora J.W."/>
            <person name="Aime M.C."/>
        </authorList>
    </citation>
    <scope>NUCLEOTIDE SEQUENCE [LARGE SCALE GENOMIC DNA]</scope>
    <source>
        <strain evidence="11 12">MCA 4198</strain>
    </source>
</reference>
<keyword evidence="12" id="KW-1185">Reference proteome</keyword>
<dbReference type="GeneID" id="37041416"/>
<dbReference type="PANTHER" id="PTHR43321:SF3">
    <property type="entry name" value="GLUTAMATE DECARBOXYLASE"/>
    <property type="match status" value="1"/>
</dbReference>
<dbReference type="Pfam" id="PF00282">
    <property type="entry name" value="Pyridoxal_deC"/>
    <property type="match status" value="1"/>
</dbReference>
<dbReference type="Gene3D" id="3.90.1150.160">
    <property type="match status" value="1"/>
</dbReference>